<dbReference type="EMBL" id="ACKS01000009">
    <property type="protein sequence ID" value="EFA45443.1"/>
    <property type="molecule type" value="Genomic_DNA"/>
</dbReference>
<dbReference type="AlphaFoldDB" id="D1PSX5"/>
<organism evidence="1 2">
    <name type="scientific">Hallella bergensis DSM 17361</name>
    <dbReference type="NCBI Taxonomy" id="585502"/>
    <lineage>
        <taxon>Bacteria</taxon>
        <taxon>Pseudomonadati</taxon>
        <taxon>Bacteroidota</taxon>
        <taxon>Bacteroidia</taxon>
        <taxon>Bacteroidales</taxon>
        <taxon>Prevotellaceae</taxon>
        <taxon>Hallella</taxon>
    </lineage>
</organism>
<gene>
    <name evidence="1" type="ORF">HMPREF0645_0034</name>
</gene>
<dbReference type="Proteomes" id="UP000003160">
    <property type="component" value="Unassembled WGS sequence"/>
</dbReference>
<reference evidence="1 2" key="1">
    <citation type="submission" date="2009-10" db="EMBL/GenBank/DDBJ databases">
        <authorList>
            <person name="Qin X."/>
            <person name="Bachman B."/>
            <person name="Battles P."/>
            <person name="Bell A."/>
            <person name="Bess C."/>
            <person name="Bickham C."/>
            <person name="Chaboub L."/>
            <person name="Chen D."/>
            <person name="Coyle M."/>
            <person name="Deiros D.R."/>
            <person name="Dinh H."/>
            <person name="Forbes L."/>
            <person name="Fowler G."/>
            <person name="Francisco L."/>
            <person name="Fu Q."/>
            <person name="Gubbala S."/>
            <person name="Hale W."/>
            <person name="Han Y."/>
            <person name="Hemphill L."/>
            <person name="Highlander S.K."/>
            <person name="Hirani K."/>
            <person name="Hogues M."/>
            <person name="Jackson L."/>
            <person name="Jakkamsetti A."/>
            <person name="Javaid M."/>
            <person name="Jiang H."/>
            <person name="Korchina V."/>
            <person name="Kovar C."/>
            <person name="Lara F."/>
            <person name="Lee S."/>
            <person name="Mata R."/>
            <person name="Mathew T."/>
            <person name="Moen C."/>
            <person name="Morales K."/>
            <person name="Munidasa M."/>
            <person name="Nazareth L."/>
            <person name="Ngo R."/>
            <person name="Nguyen L."/>
            <person name="Okwuonu G."/>
            <person name="Ongeri F."/>
            <person name="Patil S."/>
            <person name="Petrosino J."/>
            <person name="Pham C."/>
            <person name="Pham P."/>
            <person name="Pu L.-L."/>
            <person name="Puazo M."/>
            <person name="Raj R."/>
            <person name="Reid J."/>
            <person name="Rouhana J."/>
            <person name="Saada N."/>
            <person name="Shang Y."/>
            <person name="Simmons D."/>
            <person name="Thornton R."/>
            <person name="Warren J."/>
            <person name="Weissenberger G."/>
            <person name="Zhang J."/>
            <person name="Zhang L."/>
            <person name="Zhou C."/>
            <person name="Zhu D."/>
            <person name="Muzny D."/>
            <person name="Worley K."/>
            <person name="Gibbs R."/>
        </authorList>
    </citation>
    <scope>NUCLEOTIDE SEQUENCE [LARGE SCALE GENOMIC DNA]</scope>
    <source>
        <strain evidence="1 2">DSM 17361</strain>
    </source>
</reference>
<accession>D1PSX5</accession>
<comment type="caution">
    <text evidence="1">The sequence shown here is derived from an EMBL/GenBank/DDBJ whole genome shotgun (WGS) entry which is preliminary data.</text>
</comment>
<proteinExistence type="predicted"/>
<name>D1PSX5_9BACT</name>
<dbReference type="HOGENOM" id="CLU_670582_0_0_10"/>
<dbReference type="OrthoDB" id="1449199at2"/>
<sequence>MKFIPLIISLLLVLPVKSQTVRVYLDIAKINQQEFLRKKPQSASYQQEAIGVSKKEKEKLISLTRLLVDKDKVDAFNEEGLGFADFKYYPQDKIYEAVFSEPIYMYSYLFSKDNSEFLGKVHHGDSFSRSGYWASLENQDSDFGTELHLYRFKDDTIGEIVSYSTHEWIANDLFWASDTTLYASGKISDEDTIPTLFYKFTLTHKSFNTTPSKAPQKIAFSLSEQKFVNILQVDKTWEKNLENDVECNQYHMVKIGNNQQDGKWVDGRNIYRVVDLDFTHPVTLDSLTLLTTMNYENSYSKDHLTPCQPHLPLVLMEGNSAHLIPAEPFYYQSGEQIYGLDFPLLQLNHDFSCSDYMEELTKDEDGLLLRINRYYQEGYADIVYRITKSDDGEYSAKVISYTRYIENDIW</sequence>
<protein>
    <submittedName>
        <fullName evidence="1">Uncharacterized protein</fullName>
    </submittedName>
</protein>
<dbReference type="RefSeq" id="WP_007175238.1">
    <property type="nucleotide sequence ID" value="NZ_GG704784.1"/>
</dbReference>
<keyword evidence="2" id="KW-1185">Reference proteome</keyword>
<evidence type="ECO:0000313" key="1">
    <source>
        <dbReference type="EMBL" id="EFA45443.1"/>
    </source>
</evidence>
<evidence type="ECO:0000313" key="2">
    <source>
        <dbReference type="Proteomes" id="UP000003160"/>
    </source>
</evidence>